<organism evidence="2 3">
    <name type="scientific">Actinospica acidithermotolerans</name>
    <dbReference type="NCBI Taxonomy" id="2828514"/>
    <lineage>
        <taxon>Bacteria</taxon>
        <taxon>Bacillati</taxon>
        <taxon>Actinomycetota</taxon>
        <taxon>Actinomycetes</taxon>
        <taxon>Catenulisporales</taxon>
        <taxon>Actinospicaceae</taxon>
        <taxon>Actinospica</taxon>
    </lineage>
</organism>
<dbReference type="RefSeq" id="WP_212522057.1">
    <property type="nucleotide sequence ID" value="NZ_JAGSOH010000168.1"/>
</dbReference>
<sequence length="181" mass="20045">MTGFTPGRDGGQAVTPSPGFTVKARKTRKARHKDDQARITAHARSVGRTGKVRERGMDEAEEQAVDERAQVPVVPRRENAEPGEAREHVRRDIGSHVVVFELGAAGNPEDLTGPFRDPRGTEMHWAVRCLTHEDTRYFGGHRAAIQAVKASHTWCAGCAEAVANNRRIRHRARARLREATS</sequence>
<accession>A0A941INE0</accession>
<feature type="region of interest" description="Disordered" evidence="1">
    <location>
        <begin position="1"/>
        <end position="66"/>
    </location>
</feature>
<evidence type="ECO:0000313" key="2">
    <source>
        <dbReference type="EMBL" id="MBR7830938.1"/>
    </source>
</evidence>
<reference evidence="2" key="1">
    <citation type="submission" date="2021-04" db="EMBL/GenBank/DDBJ databases">
        <title>Genome based classification of Actinospica acidithermotolerans sp. nov., an actinobacterium isolated from an Indonesian hot spring.</title>
        <authorList>
            <person name="Kusuma A.B."/>
            <person name="Putra K.E."/>
            <person name="Nafisah S."/>
            <person name="Loh J."/>
            <person name="Nouioui I."/>
            <person name="Goodfellow M."/>
        </authorList>
    </citation>
    <scope>NUCLEOTIDE SEQUENCE</scope>
    <source>
        <strain evidence="2">MGRD01-02</strain>
    </source>
</reference>
<gene>
    <name evidence="2" type="ORF">KDK95_31830</name>
</gene>
<evidence type="ECO:0000313" key="3">
    <source>
        <dbReference type="Proteomes" id="UP000676325"/>
    </source>
</evidence>
<evidence type="ECO:0000256" key="1">
    <source>
        <dbReference type="SAM" id="MobiDB-lite"/>
    </source>
</evidence>
<name>A0A941INE0_9ACTN</name>
<protein>
    <submittedName>
        <fullName evidence="2">Uncharacterized protein</fullName>
    </submittedName>
</protein>
<dbReference type="AlphaFoldDB" id="A0A941INE0"/>
<dbReference type="EMBL" id="JAGSOH010000168">
    <property type="protein sequence ID" value="MBR7830938.1"/>
    <property type="molecule type" value="Genomic_DNA"/>
</dbReference>
<keyword evidence="3" id="KW-1185">Reference proteome</keyword>
<proteinExistence type="predicted"/>
<dbReference type="Proteomes" id="UP000676325">
    <property type="component" value="Unassembled WGS sequence"/>
</dbReference>
<comment type="caution">
    <text evidence="2">The sequence shown here is derived from an EMBL/GenBank/DDBJ whole genome shotgun (WGS) entry which is preliminary data.</text>
</comment>